<keyword evidence="2" id="KW-1133">Transmembrane helix</keyword>
<reference evidence="3" key="1">
    <citation type="submission" date="2024-03" db="EMBL/GenBank/DDBJ databases">
        <title>The Complete Genome of 'Candidatus Phytoplasma fraxini' AshY1 from the Ash Yellows Group.</title>
        <authorList>
            <person name="Boehm J.W."/>
            <person name="Huettel B."/>
            <person name="Schneider B."/>
            <person name="Kube M."/>
        </authorList>
    </citation>
    <scope>NUCLEOTIDE SEQUENCE [LARGE SCALE GENOMIC DNA]</scope>
    <source>
        <strain evidence="3">AshY1</strain>
    </source>
</reference>
<feature type="transmembrane region" description="Helical" evidence="2">
    <location>
        <begin position="37"/>
        <end position="55"/>
    </location>
</feature>
<evidence type="ECO:0000313" key="4">
    <source>
        <dbReference type="Proteomes" id="UP001484199"/>
    </source>
</evidence>
<keyword evidence="4" id="KW-1185">Reference proteome</keyword>
<evidence type="ECO:0000313" key="3">
    <source>
        <dbReference type="EMBL" id="WYY26294.1"/>
    </source>
</evidence>
<accession>A0ABZ2U7Q6</accession>
<evidence type="ECO:0000256" key="1">
    <source>
        <dbReference type="SAM" id="Coils"/>
    </source>
</evidence>
<sequence length="141" mass="16586">MNFLRAFFISLFSIGMHYFQGFTTEEILARRLDNIQTTLLTILVVCGFNPIFLLIKKICFGIRDLILGLFFPNKKLNYLENQYAQLEQKQQKLLAKETALEKKEKELTAQIEQQKIKVQLRTAKQNAKRKNNLEKEELTDE</sequence>
<proteinExistence type="predicted"/>
<dbReference type="Proteomes" id="UP001484199">
    <property type="component" value="Chromosome"/>
</dbReference>
<protein>
    <submittedName>
        <fullName evidence="3">Uncharacterized protein</fullName>
    </submittedName>
</protein>
<feature type="coiled-coil region" evidence="1">
    <location>
        <begin position="76"/>
        <end position="137"/>
    </location>
</feature>
<dbReference type="EMBL" id="CP146843">
    <property type="protein sequence ID" value="WYY26294.1"/>
    <property type="molecule type" value="Genomic_DNA"/>
</dbReference>
<keyword evidence="2" id="KW-0472">Membrane</keyword>
<keyword evidence="2" id="KW-0812">Transmembrane</keyword>
<name>A0ABZ2U7Q6_ASHYP</name>
<keyword evidence="1" id="KW-0175">Coiled coil</keyword>
<organism evidence="3 4">
    <name type="scientific">Ash yellows phytoplasma</name>
    <dbReference type="NCBI Taxonomy" id="35780"/>
    <lineage>
        <taxon>Bacteria</taxon>
        <taxon>Bacillati</taxon>
        <taxon>Mycoplasmatota</taxon>
        <taxon>Mollicutes</taxon>
        <taxon>Acholeplasmatales</taxon>
        <taxon>Acholeplasmataceae</taxon>
        <taxon>Candidatus Phytoplasma</taxon>
        <taxon>16SrVII (Ash yellows group)</taxon>
    </lineage>
</organism>
<dbReference type="RefSeq" id="WP_341266703.1">
    <property type="nucleotide sequence ID" value="NZ_CP146843.1"/>
</dbReference>
<gene>
    <name evidence="3" type="ORF">AshY1_01520</name>
</gene>
<evidence type="ECO:0000256" key="2">
    <source>
        <dbReference type="SAM" id="Phobius"/>
    </source>
</evidence>